<organism evidence="1 2">
    <name type="scientific">Gomphosphaeria aponina SAG 52.96 = DSM 107014</name>
    <dbReference type="NCBI Taxonomy" id="1521640"/>
    <lineage>
        <taxon>Bacteria</taxon>
        <taxon>Bacillati</taxon>
        <taxon>Cyanobacteriota</taxon>
        <taxon>Cyanophyceae</taxon>
        <taxon>Oscillatoriophycideae</taxon>
        <taxon>Chroococcales</taxon>
        <taxon>Gomphosphaeriaceae</taxon>
        <taxon>Gomphosphaeria</taxon>
    </lineage>
</organism>
<dbReference type="Proteomes" id="UP000767446">
    <property type="component" value="Unassembled WGS sequence"/>
</dbReference>
<name>A0A941JS83_9CHRO</name>
<gene>
    <name evidence="1" type="ORF">DSM107014_00865</name>
</gene>
<evidence type="ECO:0000313" key="2">
    <source>
        <dbReference type="Proteomes" id="UP000767446"/>
    </source>
</evidence>
<sequence length="105" mass="12137">MEKFRSRERGHHPHKAVATESALKSLVYFTLSVIATGTCLNLLNYDSTQKANLREVEVAVQAKEERVAQLRDKFNRNFDPHQTRTLMQEQSPKIDSEQLRVILLD</sequence>
<comment type="caution">
    <text evidence="1">The sequence shown here is derived from an EMBL/GenBank/DDBJ whole genome shotgun (WGS) entry which is preliminary data.</text>
</comment>
<reference evidence="1" key="1">
    <citation type="submission" date="2021-02" db="EMBL/GenBank/DDBJ databases">
        <title>Metagenome analyses of Stigonema ocellatum DSM 106950, Chlorogloea purpurea SAG 13.99 and Gomphosphaeria aponina DSM 107014.</title>
        <authorList>
            <person name="Marter P."/>
            <person name="Huang S."/>
        </authorList>
    </citation>
    <scope>NUCLEOTIDE SEQUENCE</scope>
    <source>
        <strain evidence="1">JP213</strain>
    </source>
</reference>
<dbReference type="AlphaFoldDB" id="A0A941JS83"/>
<accession>A0A941JS83</accession>
<protein>
    <submittedName>
        <fullName evidence="1">Uncharacterized protein</fullName>
    </submittedName>
</protein>
<evidence type="ECO:0000313" key="1">
    <source>
        <dbReference type="EMBL" id="MBR8826452.1"/>
    </source>
</evidence>
<dbReference type="EMBL" id="JADQBC010000003">
    <property type="protein sequence ID" value="MBR8826452.1"/>
    <property type="molecule type" value="Genomic_DNA"/>
</dbReference>
<proteinExistence type="predicted"/>